<proteinExistence type="predicted"/>
<evidence type="ECO:0000313" key="2">
    <source>
        <dbReference type="EMBL" id="GHJ85281.1"/>
    </source>
</evidence>
<dbReference type="AlphaFoldDB" id="A0A8H3TQU9"/>
<keyword evidence="3" id="KW-1185">Reference proteome</keyword>
<keyword evidence="1" id="KW-0472">Membrane</keyword>
<organism evidence="2 3">
    <name type="scientific">Naganishia liquefaciens</name>
    <dbReference type="NCBI Taxonomy" id="104408"/>
    <lineage>
        <taxon>Eukaryota</taxon>
        <taxon>Fungi</taxon>
        <taxon>Dikarya</taxon>
        <taxon>Basidiomycota</taxon>
        <taxon>Agaricomycotina</taxon>
        <taxon>Tremellomycetes</taxon>
        <taxon>Filobasidiales</taxon>
        <taxon>Filobasidiaceae</taxon>
        <taxon>Naganishia</taxon>
    </lineage>
</organism>
<sequence>MEERFRPRFEVSVMVESDAAADAISISRASAKITSIPAGLGSESIGLFWAERSASPTELRLDFDAVEDAQGTLAFGIEVAPISGVNRESSPSAPRASPQCAFLPKFLAKSSALSLSWVKVFNAAASSDEMAGTSPSRCRLRGLGFGRLLFLVCVLAATLFSG</sequence>
<gene>
    <name evidence="2" type="ORF">NliqN6_1683</name>
</gene>
<protein>
    <submittedName>
        <fullName evidence="2">Uncharacterized protein</fullName>
    </submittedName>
</protein>
<dbReference type="Proteomes" id="UP000620104">
    <property type="component" value="Unassembled WGS sequence"/>
</dbReference>
<dbReference type="EMBL" id="BLZA01000011">
    <property type="protein sequence ID" value="GHJ85281.1"/>
    <property type="molecule type" value="Genomic_DNA"/>
</dbReference>
<reference evidence="2" key="1">
    <citation type="submission" date="2020-07" db="EMBL/GenBank/DDBJ databases">
        <title>Draft Genome Sequence of a Deep-Sea Yeast, Naganishia (Cryptococcus) liquefaciens strain N6.</title>
        <authorList>
            <person name="Han Y.W."/>
            <person name="Kajitani R."/>
            <person name="Morimoto H."/>
            <person name="Parhat M."/>
            <person name="Tsubouchi H."/>
            <person name="Bakenova O."/>
            <person name="Ogata M."/>
            <person name="Argunhan B."/>
            <person name="Aoki R."/>
            <person name="Kajiwara S."/>
            <person name="Itoh T."/>
            <person name="Iwasaki H."/>
        </authorList>
    </citation>
    <scope>NUCLEOTIDE SEQUENCE</scope>
    <source>
        <strain evidence="2">N6</strain>
    </source>
</reference>
<keyword evidence="1" id="KW-0812">Transmembrane</keyword>
<evidence type="ECO:0000256" key="1">
    <source>
        <dbReference type="SAM" id="Phobius"/>
    </source>
</evidence>
<feature type="transmembrane region" description="Helical" evidence="1">
    <location>
        <begin position="140"/>
        <end position="160"/>
    </location>
</feature>
<comment type="caution">
    <text evidence="2">The sequence shown here is derived from an EMBL/GenBank/DDBJ whole genome shotgun (WGS) entry which is preliminary data.</text>
</comment>
<keyword evidence="1" id="KW-1133">Transmembrane helix</keyword>
<evidence type="ECO:0000313" key="3">
    <source>
        <dbReference type="Proteomes" id="UP000620104"/>
    </source>
</evidence>
<name>A0A8H3TQU9_9TREE</name>
<accession>A0A8H3TQU9</accession>